<organism evidence="1 2">
    <name type="scientific">Gallaecimonas xiamenensis 3-C-1</name>
    <dbReference type="NCBI Taxonomy" id="745411"/>
    <lineage>
        <taxon>Bacteria</taxon>
        <taxon>Pseudomonadati</taxon>
        <taxon>Pseudomonadota</taxon>
        <taxon>Gammaproteobacteria</taxon>
        <taxon>Enterobacterales</taxon>
        <taxon>Gallaecimonadaceae</taxon>
        <taxon>Gallaecimonas</taxon>
    </lineage>
</organism>
<name>K2JLH0_9GAMM</name>
<dbReference type="AlphaFoldDB" id="K2JLH0"/>
<protein>
    <submittedName>
        <fullName evidence="1">Uncharacterized protein</fullName>
    </submittedName>
</protein>
<sequence length="78" mass="9146">MPAFRQCFTRSTFVDSHSMIIVITDSNNMDAVLTLKVSFFKHFIRPLFIYRIRVDITVKDIKLIVICKYSVLSDHDFS</sequence>
<gene>
    <name evidence="1" type="ORF">B3C1_08246</name>
</gene>
<keyword evidence="2" id="KW-1185">Reference proteome</keyword>
<reference evidence="1 2" key="1">
    <citation type="journal article" date="2012" name="J. Bacteriol.">
        <title>Genome Sequence of Gallaecimonas xiamenensis Type Strain 3-C-1.</title>
        <authorList>
            <person name="Lai Q."/>
            <person name="Wang L."/>
            <person name="Wang W."/>
            <person name="Shao Z."/>
        </authorList>
    </citation>
    <scope>NUCLEOTIDE SEQUENCE [LARGE SCALE GENOMIC DNA]</scope>
    <source>
        <strain evidence="1 2">3-C-1</strain>
    </source>
</reference>
<comment type="caution">
    <text evidence="1">The sequence shown here is derived from an EMBL/GenBank/DDBJ whole genome shotgun (WGS) entry which is preliminary data.</text>
</comment>
<dbReference type="EMBL" id="AMRI01000009">
    <property type="protein sequence ID" value="EKE75252.1"/>
    <property type="molecule type" value="Genomic_DNA"/>
</dbReference>
<proteinExistence type="predicted"/>
<evidence type="ECO:0000313" key="2">
    <source>
        <dbReference type="Proteomes" id="UP000006755"/>
    </source>
</evidence>
<dbReference type="Proteomes" id="UP000006755">
    <property type="component" value="Unassembled WGS sequence"/>
</dbReference>
<accession>K2JLH0</accession>
<evidence type="ECO:0000313" key="1">
    <source>
        <dbReference type="EMBL" id="EKE75252.1"/>
    </source>
</evidence>